<dbReference type="EMBL" id="JAVHUY010000014">
    <property type="protein sequence ID" value="MDQ7906104.1"/>
    <property type="molecule type" value="Genomic_DNA"/>
</dbReference>
<sequence length="769" mass="82935">MPDARTQEIAAEQRVVDRVYARLDGMRERAKALAAEGHGRAAAGTLTGLVERDAMVHRAAARLRSVDAEAEGLVFGRLDLDDGETYHIGRLGVRDDDREPLLVDWRAPAAAPFYRATSGQPLGVVRRRVIICRGQRVVDLDDDVLSPDRAGELQVLGEGALLAALRRSRGAHMRDIVTTIQREQDEAIRAPARGVTLVTGGPGTGKTQVALHRAAYLLYTDRGRFTDGRILVVGPSTVFTSYISRVLPSLGEESVHLRALGELVDGVTATRRDPAALAEIKGGERMCGVLAELMWQAPPAAPDRLRLVYAGQVLTLDAADLAAARRRVRQRCAATRTPPNAARPQAVAVLLDALWSKVDGAHVDRGLFVEDAGDRPELHRFLRAWWPPLTPAGVLSWLADPARVVGLPAQAAALLAASYSAGRGDRSAASSDGGRDWSVDDVPLLDELAELLGEPPAAPRAPEPEWRLRELTTGTRTVDDFVISCGLRDGWELYAPGHPTPIAAAGQAIDNDAIVAAQRWAEALILREGHRVVGWKDGFDPHGEDAYKAVLAEPLPVQEPDDEPPAEDRYLHVILDEAQDLSPMECRMVARRAEYASMTVVGDLGQATHPLAAGSWPELLGRLGKREVRTLELRTGYRVPRAIADYAARALAPGIAPTRSYRPGGTLSVRRVDDLRAAVGEEVRRAPRDATVAVVVADAFAPRVDAPGVAVVPASLVKGLEYDHVVVVEPADIVDAEPRGLNRLYVALTRAVAGLVVLHHKPLPAVLRG</sequence>
<keyword evidence="3 5" id="KW-0347">Helicase</keyword>
<evidence type="ECO:0000313" key="8">
    <source>
        <dbReference type="Proteomes" id="UP001230908"/>
    </source>
</evidence>
<keyword evidence="8" id="KW-1185">Reference proteome</keyword>
<dbReference type="InterPro" id="IPR027417">
    <property type="entry name" value="P-loop_NTPase"/>
</dbReference>
<dbReference type="Gene3D" id="3.40.50.300">
    <property type="entry name" value="P-loop containing nucleotide triphosphate hydrolases"/>
    <property type="match status" value="2"/>
</dbReference>
<dbReference type="SUPFAM" id="SSF52540">
    <property type="entry name" value="P-loop containing nucleoside triphosphate hydrolases"/>
    <property type="match status" value="1"/>
</dbReference>
<dbReference type="Pfam" id="PF01443">
    <property type="entry name" value="Viral_helicase1"/>
    <property type="match status" value="1"/>
</dbReference>
<evidence type="ECO:0000256" key="5">
    <source>
        <dbReference type="PROSITE-ProRule" id="PRU00560"/>
    </source>
</evidence>
<evidence type="ECO:0000259" key="6">
    <source>
        <dbReference type="PROSITE" id="PS51198"/>
    </source>
</evidence>
<evidence type="ECO:0000256" key="3">
    <source>
        <dbReference type="ARBA" id="ARBA00022806"/>
    </source>
</evidence>
<proteinExistence type="predicted"/>
<comment type="caution">
    <text evidence="7">The sequence shown here is derived from an EMBL/GenBank/DDBJ whole genome shotgun (WGS) entry which is preliminary data.</text>
</comment>
<dbReference type="InterPro" id="IPR014016">
    <property type="entry name" value="UvrD-like_ATP-bd"/>
</dbReference>
<feature type="binding site" evidence="5">
    <location>
        <begin position="200"/>
        <end position="207"/>
    </location>
    <ligand>
        <name>ATP</name>
        <dbReference type="ChEBI" id="CHEBI:30616"/>
    </ligand>
</feature>
<dbReference type="PANTHER" id="PTHR11070:SF45">
    <property type="entry name" value="DNA 3'-5' HELICASE"/>
    <property type="match status" value="1"/>
</dbReference>
<dbReference type="PANTHER" id="PTHR11070">
    <property type="entry name" value="UVRD / RECB / PCRA DNA HELICASE FAMILY MEMBER"/>
    <property type="match status" value="1"/>
</dbReference>
<evidence type="ECO:0000256" key="2">
    <source>
        <dbReference type="ARBA" id="ARBA00022801"/>
    </source>
</evidence>
<accession>A0ABU0ZGB7</accession>
<organism evidence="7 8">
    <name type="scientific">Phytohabitans maris</name>
    <dbReference type="NCBI Taxonomy" id="3071409"/>
    <lineage>
        <taxon>Bacteria</taxon>
        <taxon>Bacillati</taxon>
        <taxon>Actinomycetota</taxon>
        <taxon>Actinomycetes</taxon>
        <taxon>Micromonosporales</taxon>
        <taxon>Micromonosporaceae</taxon>
    </lineage>
</organism>
<keyword evidence="2 5" id="KW-0378">Hydrolase</keyword>
<feature type="domain" description="UvrD-like helicase ATP-binding" evidence="6">
    <location>
        <begin position="179"/>
        <end position="640"/>
    </location>
</feature>
<dbReference type="InterPro" id="IPR027351">
    <property type="entry name" value="(+)RNA_virus_helicase_core_dom"/>
</dbReference>
<evidence type="ECO:0000256" key="4">
    <source>
        <dbReference type="ARBA" id="ARBA00022840"/>
    </source>
</evidence>
<dbReference type="PROSITE" id="PS51198">
    <property type="entry name" value="UVRD_HELICASE_ATP_BIND"/>
    <property type="match status" value="1"/>
</dbReference>
<evidence type="ECO:0000313" key="7">
    <source>
        <dbReference type="EMBL" id="MDQ7906104.1"/>
    </source>
</evidence>
<protein>
    <submittedName>
        <fullName evidence="7">AAA family ATPase</fullName>
    </submittedName>
</protein>
<keyword evidence="4 5" id="KW-0067">ATP-binding</keyword>
<dbReference type="InterPro" id="IPR000212">
    <property type="entry name" value="DNA_helicase_UvrD/REP"/>
</dbReference>
<evidence type="ECO:0000256" key="1">
    <source>
        <dbReference type="ARBA" id="ARBA00022741"/>
    </source>
</evidence>
<reference evidence="7 8" key="1">
    <citation type="submission" date="2023-08" db="EMBL/GenBank/DDBJ databases">
        <title>Phytohabitans sansha sp. nov., isolated from marine sediment.</title>
        <authorList>
            <person name="Zhao Y."/>
            <person name="Yi K."/>
        </authorList>
    </citation>
    <scope>NUCLEOTIDE SEQUENCE [LARGE SCALE GENOMIC DNA]</scope>
    <source>
        <strain evidence="7 8">ZYX-F-186</strain>
    </source>
</reference>
<dbReference type="RefSeq" id="WP_308713376.1">
    <property type="nucleotide sequence ID" value="NZ_JAVHUY010000014.1"/>
</dbReference>
<keyword evidence="1 5" id="KW-0547">Nucleotide-binding</keyword>
<dbReference type="Pfam" id="PF00580">
    <property type="entry name" value="UvrD-helicase"/>
    <property type="match status" value="1"/>
</dbReference>
<dbReference type="Proteomes" id="UP001230908">
    <property type="component" value="Unassembled WGS sequence"/>
</dbReference>
<name>A0ABU0ZGB7_9ACTN</name>
<gene>
    <name evidence="7" type="ORF">RB614_16455</name>
</gene>